<dbReference type="PANTHER" id="PTHR39394">
    <property type="entry name" value="YALI0E31793P"/>
    <property type="match status" value="1"/>
</dbReference>
<feature type="compositionally biased region" description="Polar residues" evidence="1">
    <location>
        <begin position="197"/>
        <end position="206"/>
    </location>
</feature>
<dbReference type="Pfam" id="PF09350">
    <property type="entry name" value="DJC28_CD"/>
    <property type="match status" value="1"/>
</dbReference>
<evidence type="ECO:0000313" key="7">
    <source>
        <dbReference type="Proteomes" id="UP000472727"/>
    </source>
</evidence>
<feature type="compositionally biased region" description="Polar residues" evidence="1">
    <location>
        <begin position="394"/>
        <end position="411"/>
    </location>
</feature>
<feature type="domain" description="DnaJ homologue subfamily C member 28 conserved" evidence="2">
    <location>
        <begin position="273"/>
        <end position="341"/>
    </location>
</feature>
<dbReference type="EMBL" id="JAABOE010000115">
    <property type="protein sequence ID" value="KAF3164263.1"/>
    <property type="molecule type" value="Genomic_DNA"/>
</dbReference>
<dbReference type="OrthoDB" id="1922282at2759"/>
<organism evidence="4 10">
    <name type="scientific">Orbilia oligospora</name>
    <name type="common">Nematode-trapping fungus</name>
    <name type="synonym">Arthrobotrys oligospora</name>
    <dbReference type="NCBI Taxonomy" id="2813651"/>
    <lineage>
        <taxon>Eukaryota</taxon>
        <taxon>Fungi</taxon>
        <taxon>Dikarya</taxon>
        <taxon>Ascomycota</taxon>
        <taxon>Pezizomycotina</taxon>
        <taxon>Orbiliomycetes</taxon>
        <taxon>Orbiliales</taxon>
        <taxon>Orbiliaceae</taxon>
        <taxon>Orbilia</taxon>
    </lineage>
</organism>
<accession>A0A6G1LRR0</accession>
<dbReference type="PANTHER" id="PTHR39394:SF1">
    <property type="entry name" value="DNAJ HOMOLOGUE SUBFAMILY C MEMBER 28 CONSERVED DOMAIN-CONTAINING PROTEIN"/>
    <property type="match status" value="1"/>
</dbReference>
<evidence type="ECO:0000313" key="10">
    <source>
        <dbReference type="Proteomes" id="UP000614610"/>
    </source>
</evidence>
<feature type="compositionally biased region" description="Polar residues" evidence="1">
    <location>
        <begin position="58"/>
        <end position="69"/>
    </location>
</feature>
<feature type="region of interest" description="Disordered" evidence="1">
    <location>
        <begin position="188"/>
        <end position="207"/>
    </location>
</feature>
<evidence type="ECO:0000259" key="2">
    <source>
        <dbReference type="Pfam" id="PF09350"/>
    </source>
</evidence>
<evidence type="ECO:0000313" key="8">
    <source>
        <dbReference type="Proteomes" id="UP000479691"/>
    </source>
</evidence>
<feature type="region of interest" description="Disordered" evidence="1">
    <location>
        <begin position="377"/>
        <end position="416"/>
    </location>
</feature>
<evidence type="ECO:0000313" key="9">
    <source>
        <dbReference type="Proteomes" id="UP000483672"/>
    </source>
</evidence>
<dbReference type="EMBL" id="WIPF01000209">
    <property type="protein sequence ID" value="KAF3199692.1"/>
    <property type="molecule type" value="Genomic_DNA"/>
</dbReference>
<evidence type="ECO:0000313" key="4">
    <source>
        <dbReference type="EMBL" id="KAF3196666.1"/>
    </source>
</evidence>
<dbReference type="InterPro" id="IPR018961">
    <property type="entry name" value="DnaJ_homolog_subfam-C_membr-28"/>
</dbReference>
<evidence type="ECO:0000313" key="6">
    <source>
        <dbReference type="EMBL" id="KAF3199942.1"/>
    </source>
</evidence>
<dbReference type="AlphaFoldDB" id="A0A6G1LRR0"/>
<dbReference type="Proteomes" id="UP000479691">
    <property type="component" value="Unassembled WGS sequence"/>
</dbReference>
<feature type="region of interest" description="Disordered" evidence="1">
    <location>
        <begin position="58"/>
        <end position="85"/>
    </location>
</feature>
<evidence type="ECO:0000313" key="5">
    <source>
        <dbReference type="EMBL" id="KAF3199692.1"/>
    </source>
</evidence>
<dbReference type="Proteomes" id="UP000483672">
    <property type="component" value="Unassembled WGS sequence"/>
</dbReference>
<protein>
    <recommendedName>
        <fullName evidence="2">DnaJ homologue subfamily C member 28 conserved domain-containing protein</fullName>
    </recommendedName>
</protein>
<reference evidence="7 8" key="1">
    <citation type="submission" date="2019-06" db="EMBL/GenBank/DDBJ databases">
        <authorList>
            <person name="Palmer J.M."/>
        </authorList>
    </citation>
    <scope>NUCLEOTIDE SEQUENCE</scope>
    <source>
        <strain evidence="6 7">TWF106</strain>
        <strain evidence="5 9">TWF191</strain>
        <strain evidence="4">TWF679</strain>
        <strain evidence="3 8">TWF788</strain>
    </source>
</reference>
<comment type="caution">
    <text evidence="4">The sequence shown here is derived from an EMBL/GenBank/DDBJ whole genome shotgun (WGS) entry which is preliminary data.</text>
</comment>
<dbReference type="EMBL" id="WIWT01000208">
    <property type="protein sequence ID" value="KAF3196666.1"/>
    <property type="molecule type" value="Genomic_DNA"/>
</dbReference>
<gene>
    <name evidence="6" type="ORF">TWF106_003521</name>
    <name evidence="5" type="ORF">TWF191_004255</name>
    <name evidence="4" type="ORF">TWF679_004560</name>
    <name evidence="3" type="ORF">TWF788_001211</name>
</gene>
<feature type="compositionally biased region" description="Basic and acidic residues" evidence="1">
    <location>
        <begin position="70"/>
        <end position="85"/>
    </location>
</feature>
<name>A0A6G1LRR0_ORBOL</name>
<evidence type="ECO:0000256" key="1">
    <source>
        <dbReference type="SAM" id="MobiDB-lite"/>
    </source>
</evidence>
<sequence>MNPSTALPKLSRFSTSKWVGSGPCSILLGAQFFDELPTSTILPKPISRNISYIQTRFQASPGESKSQAPTRRDEINEEEHGAMRRRLEDLEEQSRLAHPRRHIKAIQAQESGELSTPHSGSEDLEALKERLSKKIQNADFESEYAGSIAYSRLSDAAGRETRETAMARPWAGAESLEDSVLRSLHEATPRLRGKATAPTSRTSLPTNLAPMRRMSKNERIVSARDRAGQYPLMKKNESELNEEEKEARSRMFKERFEPGARAMPNTIQGLTALANEKIEEAISKGMFKNLPKGPITEDHHAGSPFIDTTEYLLNRMIQRQEIVPPWIEKQQELQKEIRSFRGRIRTDWKRHVVRTIASWGGTPDVWIRRAEEYAKAEQIANPNPATAHDESAKTKSTADQIKENSPTSKNSVAPMKEDMATAKSERLLVPFRDSNWERNELAYHEASIKTINNMTRSYNLQAPSIAQRPFVTLRREILACYRDVMPTIPAEMIERANNPNYGKSQLQLGELKTSNEDKNLLSFLSTREKGKVYDESEAKAYGFKQFWKDLFSRP</sequence>
<dbReference type="Proteomes" id="UP000472727">
    <property type="component" value="Unassembled WGS sequence"/>
</dbReference>
<evidence type="ECO:0000313" key="3">
    <source>
        <dbReference type="EMBL" id="KAF3164263.1"/>
    </source>
</evidence>
<dbReference type="Proteomes" id="UP000614610">
    <property type="component" value="Unassembled WGS sequence"/>
</dbReference>
<proteinExistence type="predicted"/>
<dbReference type="EMBL" id="WIWS01000178">
    <property type="protein sequence ID" value="KAF3199942.1"/>
    <property type="molecule type" value="Genomic_DNA"/>
</dbReference>